<accession>A0A1K2IL61</accession>
<gene>
    <name evidence="3" type="ORF">SAMN05428642_1021132</name>
</gene>
<evidence type="ECO:0000256" key="1">
    <source>
        <dbReference type="SAM" id="SignalP"/>
    </source>
</evidence>
<feature type="chain" id="PRO_5013312662" evidence="1">
    <location>
        <begin position="21"/>
        <end position="278"/>
    </location>
</feature>
<reference evidence="3 4" key="1">
    <citation type="submission" date="2016-10" db="EMBL/GenBank/DDBJ databases">
        <authorList>
            <person name="de Groot N.N."/>
        </authorList>
    </citation>
    <scope>NUCLEOTIDE SEQUENCE [LARGE SCALE GENOMIC DNA]</scope>
    <source>
        <strain evidence="3 4">DSM 18180</strain>
    </source>
</reference>
<dbReference type="Proteomes" id="UP000182544">
    <property type="component" value="Unassembled WGS sequence"/>
</dbReference>
<feature type="domain" description="Putative auto-transporter adhesin head GIN" evidence="2">
    <location>
        <begin position="42"/>
        <end position="180"/>
    </location>
</feature>
<dbReference type="InterPro" id="IPR021255">
    <property type="entry name" value="DUF2807"/>
</dbReference>
<organism evidence="3 4">
    <name type="scientific">Flaviramulus basaltis</name>
    <dbReference type="NCBI Taxonomy" id="369401"/>
    <lineage>
        <taxon>Bacteria</taxon>
        <taxon>Pseudomonadati</taxon>
        <taxon>Bacteroidota</taxon>
        <taxon>Flavobacteriia</taxon>
        <taxon>Flavobacteriales</taxon>
        <taxon>Flavobacteriaceae</taxon>
        <taxon>Flaviramulus</taxon>
    </lineage>
</organism>
<dbReference type="Pfam" id="PF10988">
    <property type="entry name" value="DUF2807"/>
    <property type="match status" value="1"/>
</dbReference>
<keyword evidence="1" id="KW-0732">Signal</keyword>
<evidence type="ECO:0000259" key="2">
    <source>
        <dbReference type="Pfam" id="PF10988"/>
    </source>
</evidence>
<dbReference type="EMBL" id="FPKV01000002">
    <property type="protein sequence ID" value="SFZ93018.1"/>
    <property type="molecule type" value="Genomic_DNA"/>
</dbReference>
<name>A0A1K2IL61_9FLAO</name>
<evidence type="ECO:0000313" key="4">
    <source>
        <dbReference type="Proteomes" id="UP000182544"/>
    </source>
</evidence>
<dbReference type="AlphaFoldDB" id="A0A1K2IL61"/>
<dbReference type="Gene3D" id="2.160.20.120">
    <property type="match status" value="1"/>
</dbReference>
<feature type="signal peptide" evidence="1">
    <location>
        <begin position="1"/>
        <end position="20"/>
    </location>
</feature>
<sequence>MKKILIAFFFCLLINGLSIAQNPEKVKGNRNVTTQLTDIDSFHTIALDEDFKVDIIYSQNASVEIETDENLHEFIKFEVIDSVLTFKKTTKITSKKRLDIKVTYNEFLKHIITSGNAEILSLSTMNLKNGTLKTRGSSKAGLTIKSDDFSFNGDDKSKVKLNLTSENCTLNLSGYSKIEALINTSQISATLYQRANADIEGTCNNATLELDNNTQLNAKNFTINNCSIVSSIGSDAYLEVLENITIDASGTCAIYLYENPKIVINKLTDTSKLQKKVK</sequence>
<dbReference type="RefSeq" id="WP_245794816.1">
    <property type="nucleotide sequence ID" value="NZ_FPKV01000002.1"/>
</dbReference>
<protein>
    <submittedName>
        <fullName evidence="3">Putative auto-transporter adhesin, head GIN domain</fullName>
    </submittedName>
</protein>
<keyword evidence="4" id="KW-1185">Reference proteome</keyword>
<evidence type="ECO:0000313" key="3">
    <source>
        <dbReference type="EMBL" id="SFZ93018.1"/>
    </source>
</evidence>
<proteinExistence type="predicted"/>
<dbReference type="STRING" id="369401.SAMN05428642_1021132"/>